<name>A0ABQ1GAD5_9GAMM</name>
<comment type="caution">
    <text evidence="2">The sequence shown here is derived from an EMBL/GenBank/DDBJ whole genome shotgun (WGS) entry which is preliminary data.</text>
</comment>
<protein>
    <submittedName>
        <fullName evidence="2">Uncharacterized protein</fullName>
    </submittedName>
</protein>
<feature type="transmembrane region" description="Helical" evidence="1">
    <location>
        <begin position="21"/>
        <end position="43"/>
    </location>
</feature>
<keyword evidence="3" id="KW-1185">Reference proteome</keyword>
<gene>
    <name evidence="2" type="ORF">GCM10010981_31390</name>
</gene>
<keyword evidence="1" id="KW-0812">Transmembrane</keyword>
<keyword evidence="1" id="KW-1133">Transmembrane helix</keyword>
<evidence type="ECO:0000256" key="1">
    <source>
        <dbReference type="SAM" id="Phobius"/>
    </source>
</evidence>
<dbReference type="Proteomes" id="UP000620046">
    <property type="component" value="Unassembled WGS sequence"/>
</dbReference>
<evidence type="ECO:0000313" key="2">
    <source>
        <dbReference type="EMBL" id="GGA39856.1"/>
    </source>
</evidence>
<accession>A0ABQ1GAD5</accession>
<evidence type="ECO:0000313" key="3">
    <source>
        <dbReference type="Proteomes" id="UP000620046"/>
    </source>
</evidence>
<dbReference type="EMBL" id="BMJA01000002">
    <property type="protein sequence ID" value="GGA39856.1"/>
    <property type="molecule type" value="Genomic_DNA"/>
</dbReference>
<proteinExistence type="predicted"/>
<organism evidence="2 3">
    <name type="scientific">Dyella nitratireducens</name>
    <dbReference type="NCBI Taxonomy" id="1849580"/>
    <lineage>
        <taxon>Bacteria</taxon>
        <taxon>Pseudomonadati</taxon>
        <taxon>Pseudomonadota</taxon>
        <taxon>Gammaproteobacteria</taxon>
        <taxon>Lysobacterales</taxon>
        <taxon>Rhodanobacteraceae</taxon>
        <taxon>Dyella</taxon>
    </lineage>
</organism>
<dbReference type="RefSeq" id="WP_188795279.1">
    <property type="nucleotide sequence ID" value="NZ_BMJA01000002.1"/>
</dbReference>
<sequence length="125" mass="13822">MLKTITGYLQKALQTKHTGSAMSPLIWLNGTVGVLCLLLGAFISWPKGIVFIVIATILIFFTMAEYRRFARVNPRVLQSEAHQIDLAKLDLIASKGDGLVFDPVRIELGPEPRQLEHDFGAEGSE</sequence>
<feature type="transmembrane region" description="Helical" evidence="1">
    <location>
        <begin position="49"/>
        <end position="66"/>
    </location>
</feature>
<reference evidence="3" key="1">
    <citation type="journal article" date="2019" name="Int. J. Syst. Evol. Microbiol.">
        <title>The Global Catalogue of Microorganisms (GCM) 10K type strain sequencing project: providing services to taxonomists for standard genome sequencing and annotation.</title>
        <authorList>
            <consortium name="The Broad Institute Genomics Platform"/>
            <consortium name="The Broad Institute Genome Sequencing Center for Infectious Disease"/>
            <person name="Wu L."/>
            <person name="Ma J."/>
        </authorList>
    </citation>
    <scope>NUCLEOTIDE SEQUENCE [LARGE SCALE GENOMIC DNA]</scope>
    <source>
        <strain evidence="3">CGMCC 1.15439</strain>
    </source>
</reference>
<keyword evidence="1" id="KW-0472">Membrane</keyword>